<accession>A0A7D5KU12</accession>
<proteinExistence type="predicted"/>
<dbReference type="KEGG" id="halg:HUG10_04250"/>
<name>A0A7D5KU12_9EURY</name>
<reference evidence="1 2" key="1">
    <citation type="submission" date="2020-07" db="EMBL/GenBank/DDBJ databases">
        <title>Gai3-2, isolated from salt lake.</title>
        <authorList>
            <person name="Cui H."/>
            <person name="Shi X."/>
        </authorList>
    </citation>
    <scope>NUCLEOTIDE SEQUENCE [LARGE SCALE GENOMIC DNA]</scope>
    <source>
        <strain evidence="1 2">Gai3-2</strain>
    </source>
</reference>
<dbReference type="OrthoDB" id="350675at2157"/>
<evidence type="ECO:0000313" key="2">
    <source>
        <dbReference type="Proteomes" id="UP000509750"/>
    </source>
</evidence>
<dbReference type="AlphaFoldDB" id="A0A7D5KU12"/>
<dbReference type="Proteomes" id="UP000509750">
    <property type="component" value="Chromosome"/>
</dbReference>
<gene>
    <name evidence="1" type="ORF">HUG10_04250</name>
</gene>
<keyword evidence="2" id="KW-1185">Reference proteome</keyword>
<organism evidence="1 2">
    <name type="scientific">Halorarum halophilum</name>
    <dbReference type="NCBI Taxonomy" id="2743090"/>
    <lineage>
        <taxon>Archaea</taxon>
        <taxon>Methanobacteriati</taxon>
        <taxon>Methanobacteriota</taxon>
        <taxon>Stenosarchaea group</taxon>
        <taxon>Halobacteria</taxon>
        <taxon>Halobacteriales</taxon>
        <taxon>Haloferacaceae</taxon>
        <taxon>Halorarum</taxon>
    </lineage>
</organism>
<dbReference type="RefSeq" id="WP_179168375.1">
    <property type="nucleotide sequence ID" value="NZ_CP058529.1"/>
</dbReference>
<dbReference type="EMBL" id="CP058529">
    <property type="protein sequence ID" value="QLG26800.1"/>
    <property type="molecule type" value="Genomic_DNA"/>
</dbReference>
<dbReference type="GeneID" id="56028017"/>
<protein>
    <submittedName>
        <fullName evidence="1">Uncharacterized protein</fullName>
    </submittedName>
</protein>
<sequence>MTGPRTTRRGALALAGAVALAGCSDLELLGTGGPTLDGSAVSTAVDGPDPRVPETFPVRLEETQLSGSSDRARDLLEDVPTPLGPDEVPNGVVREHMSREAERAAEQLRRADDAASARERLTAARYARKSAMTVSAAWRATDGTLTRGDVEAEAGGLRGDLSDLRDRVRYVGDDPVRATVVHAALEGFLRRAASHLERPDHRHRESDGVLGVGELAGRHEQVRALVGDAEHLYGRFLDSLDERRELGDRLERAATESTEELRSAAADRSIARDREVSDYVDRDVEDTPARWALDDLADDLSFHLWEQEAVADRPARALVAAVDGFAALGAFDAVRNDVSEGELYEVEDAGDVRIRRRDAVTALRSAVDSPTEPALAAEVLPALGNLVAHGDEQLSRLDGEVSAEYVSRPVAQYVIAAEKAWGLQDGTVRVADRLRR</sequence>
<evidence type="ECO:0000313" key="1">
    <source>
        <dbReference type="EMBL" id="QLG26800.1"/>
    </source>
</evidence>
<dbReference type="PROSITE" id="PS51257">
    <property type="entry name" value="PROKAR_LIPOPROTEIN"/>
    <property type="match status" value="1"/>
</dbReference>